<proteinExistence type="predicted"/>
<dbReference type="AlphaFoldDB" id="A0A3M7T7Z4"/>
<gene>
    <name evidence="1" type="ORF">BpHYR1_042632</name>
</gene>
<sequence length="70" mass="8275">MWINIISLFHAHNIIYQKLKVIVLIINAKYFDAIKKSIVYKQKINICLTSLYQAFSSRIVAIEIILFYKI</sequence>
<dbReference type="EMBL" id="REGN01000157">
    <property type="protein sequence ID" value="RNA44081.1"/>
    <property type="molecule type" value="Genomic_DNA"/>
</dbReference>
<keyword evidence="2" id="KW-1185">Reference proteome</keyword>
<comment type="caution">
    <text evidence="1">The sequence shown here is derived from an EMBL/GenBank/DDBJ whole genome shotgun (WGS) entry which is preliminary data.</text>
</comment>
<evidence type="ECO:0000313" key="2">
    <source>
        <dbReference type="Proteomes" id="UP000276133"/>
    </source>
</evidence>
<dbReference type="Proteomes" id="UP000276133">
    <property type="component" value="Unassembled WGS sequence"/>
</dbReference>
<protein>
    <submittedName>
        <fullName evidence="1">Uncharacterized protein</fullName>
    </submittedName>
</protein>
<name>A0A3M7T7Z4_BRAPC</name>
<organism evidence="1 2">
    <name type="scientific">Brachionus plicatilis</name>
    <name type="common">Marine rotifer</name>
    <name type="synonym">Brachionus muelleri</name>
    <dbReference type="NCBI Taxonomy" id="10195"/>
    <lineage>
        <taxon>Eukaryota</taxon>
        <taxon>Metazoa</taxon>
        <taxon>Spiralia</taxon>
        <taxon>Gnathifera</taxon>
        <taxon>Rotifera</taxon>
        <taxon>Eurotatoria</taxon>
        <taxon>Monogononta</taxon>
        <taxon>Pseudotrocha</taxon>
        <taxon>Ploima</taxon>
        <taxon>Brachionidae</taxon>
        <taxon>Brachionus</taxon>
    </lineage>
</organism>
<evidence type="ECO:0000313" key="1">
    <source>
        <dbReference type="EMBL" id="RNA44081.1"/>
    </source>
</evidence>
<accession>A0A3M7T7Z4</accession>
<reference evidence="1 2" key="1">
    <citation type="journal article" date="2018" name="Sci. Rep.">
        <title>Genomic signatures of local adaptation to the degree of environmental predictability in rotifers.</title>
        <authorList>
            <person name="Franch-Gras L."/>
            <person name="Hahn C."/>
            <person name="Garcia-Roger E.M."/>
            <person name="Carmona M.J."/>
            <person name="Serra M."/>
            <person name="Gomez A."/>
        </authorList>
    </citation>
    <scope>NUCLEOTIDE SEQUENCE [LARGE SCALE GENOMIC DNA]</scope>
    <source>
        <strain evidence="1">HYR1</strain>
    </source>
</reference>